<evidence type="ECO:0000256" key="1">
    <source>
        <dbReference type="SAM" id="Phobius"/>
    </source>
</evidence>
<keyword evidence="1" id="KW-0472">Membrane</keyword>
<evidence type="ECO:0000313" key="2">
    <source>
        <dbReference type="EMBL" id="RCK52371.1"/>
    </source>
</evidence>
<organism evidence="2 3">
    <name type="scientific">Thalassospira profundimaris</name>
    <dbReference type="NCBI Taxonomy" id="502049"/>
    <lineage>
        <taxon>Bacteria</taxon>
        <taxon>Pseudomonadati</taxon>
        <taxon>Pseudomonadota</taxon>
        <taxon>Alphaproteobacteria</taxon>
        <taxon>Rhodospirillales</taxon>
        <taxon>Thalassospiraceae</taxon>
        <taxon>Thalassospira</taxon>
    </lineage>
</organism>
<protein>
    <submittedName>
        <fullName evidence="2">Uncharacterized protein</fullName>
    </submittedName>
</protein>
<evidence type="ECO:0000313" key="3">
    <source>
        <dbReference type="Proteomes" id="UP000252517"/>
    </source>
</evidence>
<comment type="caution">
    <text evidence="2">The sequence shown here is derived from an EMBL/GenBank/DDBJ whole genome shotgun (WGS) entry which is preliminary data.</text>
</comment>
<sequence>MNLCQVFVIFMKLWPIFFVGSYAFFSRQLLPQRKNAPPLCKNGAHFHFSCRVGIRSFFQIIS</sequence>
<feature type="transmembrane region" description="Helical" evidence="1">
    <location>
        <begin position="6"/>
        <end position="25"/>
    </location>
</feature>
<gene>
    <name evidence="2" type="ORF">TH25_07695</name>
</gene>
<name>A0A367XHY0_9PROT</name>
<dbReference type="EMBL" id="JPWH01000004">
    <property type="protein sequence ID" value="RCK52371.1"/>
    <property type="molecule type" value="Genomic_DNA"/>
</dbReference>
<dbReference type="Proteomes" id="UP000252517">
    <property type="component" value="Unassembled WGS sequence"/>
</dbReference>
<accession>A0A367XHY0</accession>
<keyword evidence="1" id="KW-0812">Transmembrane</keyword>
<reference evidence="2 3" key="1">
    <citation type="submission" date="2014-07" db="EMBL/GenBank/DDBJ databases">
        <title>Draft genome sequence of Thalassospira profundimaris S25-3-2.</title>
        <authorList>
            <person name="Lai Q."/>
            <person name="Shao Z."/>
        </authorList>
    </citation>
    <scope>NUCLEOTIDE SEQUENCE [LARGE SCALE GENOMIC DNA]</scope>
    <source>
        <strain evidence="2 3">S25-3-2</strain>
    </source>
</reference>
<proteinExistence type="predicted"/>
<dbReference type="AlphaFoldDB" id="A0A367XHY0"/>
<keyword evidence="1" id="KW-1133">Transmembrane helix</keyword>